<keyword evidence="4" id="KW-1185">Reference proteome</keyword>
<dbReference type="InterPro" id="IPR007627">
    <property type="entry name" value="RNA_pol_sigma70_r2"/>
</dbReference>
<accession>A0A917HG50</accession>
<dbReference type="AlphaFoldDB" id="A0A917HG50"/>
<reference evidence="3" key="1">
    <citation type="journal article" date="2014" name="Int. J. Syst. Evol. Microbiol.">
        <title>Complete genome sequence of Corynebacterium casei LMG S-19264T (=DSM 44701T), isolated from a smear-ripened cheese.</title>
        <authorList>
            <consortium name="US DOE Joint Genome Institute (JGI-PGF)"/>
            <person name="Walter F."/>
            <person name="Albersmeier A."/>
            <person name="Kalinowski J."/>
            <person name="Ruckert C."/>
        </authorList>
    </citation>
    <scope>NUCLEOTIDE SEQUENCE</scope>
    <source>
        <strain evidence="3">CGMCC 1.12195</strain>
    </source>
</reference>
<dbReference type="GO" id="GO:0003700">
    <property type="term" value="F:DNA-binding transcription factor activity"/>
    <property type="evidence" value="ECO:0007669"/>
    <property type="project" value="InterPro"/>
</dbReference>
<reference evidence="3" key="2">
    <citation type="submission" date="2020-09" db="EMBL/GenBank/DDBJ databases">
        <authorList>
            <person name="Sun Q."/>
            <person name="Zhou Y."/>
        </authorList>
    </citation>
    <scope>NUCLEOTIDE SEQUENCE</scope>
    <source>
        <strain evidence="3">CGMCC 1.12195</strain>
    </source>
</reference>
<dbReference type="Gene3D" id="1.10.1740.10">
    <property type="match status" value="1"/>
</dbReference>
<dbReference type="Pfam" id="PF04542">
    <property type="entry name" value="Sigma70_r2"/>
    <property type="match status" value="1"/>
</dbReference>
<dbReference type="InterPro" id="IPR013325">
    <property type="entry name" value="RNA_pol_sigma_r2"/>
</dbReference>
<feature type="region of interest" description="Disordered" evidence="1">
    <location>
        <begin position="183"/>
        <end position="203"/>
    </location>
</feature>
<name>A0A917HG50_9SPHI</name>
<dbReference type="GO" id="GO:0006352">
    <property type="term" value="P:DNA-templated transcription initiation"/>
    <property type="evidence" value="ECO:0007669"/>
    <property type="project" value="InterPro"/>
</dbReference>
<evidence type="ECO:0000313" key="3">
    <source>
        <dbReference type="EMBL" id="GGG78399.1"/>
    </source>
</evidence>
<dbReference type="SUPFAM" id="SSF88946">
    <property type="entry name" value="Sigma2 domain of RNA polymerase sigma factors"/>
    <property type="match status" value="1"/>
</dbReference>
<evidence type="ECO:0000313" key="4">
    <source>
        <dbReference type="Proteomes" id="UP000660862"/>
    </source>
</evidence>
<protein>
    <submittedName>
        <fullName evidence="3">ECF subfamily RNA polymerase sigma-24 factor</fullName>
    </submittedName>
</protein>
<gene>
    <name evidence="3" type="ORF">GCM10007415_08040</name>
</gene>
<evidence type="ECO:0000259" key="2">
    <source>
        <dbReference type="Pfam" id="PF04542"/>
    </source>
</evidence>
<proteinExistence type="predicted"/>
<sequence length="223" mass="25623">MESVPRDRAQPPIKELYRIAKQYSRRVEEVDDLVQDLLLEAVKTGKDFSDASFMAWGRGFLRNHAAFIARTEGRRRKREEMVQYADQGADDIDIQLPEDFIAHLRPSLRIVARLVSCGLNRKEILYLLNIADTALRQRLTALRREWTAYLDTTLEQGREYRDQYTHVLPNGLIRRSLKQVFSNTTGNKGGKSSRIIGSHDPDGHLFTIRSFSAHKKDPGGNKE</sequence>
<dbReference type="Proteomes" id="UP000660862">
    <property type="component" value="Unassembled WGS sequence"/>
</dbReference>
<organism evidence="3 4">
    <name type="scientific">Parapedobacter pyrenivorans</name>
    <dbReference type="NCBI Taxonomy" id="1305674"/>
    <lineage>
        <taxon>Bacteria</taxon>
        <taxon>Pseudomonadati</taxon>
        <taxon>Bacteroidota</taxon>
        <taxon>Sphingobacteriia</taxon>
        <taxon>Sphingobacteriales</taxon>
        <taxon>Sphingobacteriaceae</taxon>
        <taxon>Parapedobacter</taxon>
    </lineage>
</organism>
<dbReference type="RefSeq" id="WP_188504631.1">
    <property type="nucleotide sequence ID" value="NZ_BMER01000001.1"/>
</dbReference>
<feature type="domain" description="RNA polymerase sigma-70 region 2" evidence="2">
    <location>
        <begin position="15"/>
        <end position="64"/>
    </location>
</feature>
<comment type="caution">
    <text evidence="3">The sequence shown here is derived from an EMBL/GenBank/DDBJ whole genome shotgun (WGS) entry which is preliminary data.</text>
</comment>
<evidence type="ECO:0000256" key="1">
    <source>
        <dbReference type="SAM" id="MobiDB-lite"/>
    </source>
</evidence>
<dbReference type="EMBL" id="BMER01000001">
    <property type="protein sequence ID" value="GGG78399.1"/>
    <property type="molecule type" value="Genomic_DNA"/>
</dbReference>